<reference evidence="2 3" key="1">
    <citation type="journal article" date="2023" name="Commun. Biol.">
        <title>Reorganization of the ancestral sex-determining regions during the evolution of trioecy in Pleodorina starrii.</title>
        <authorList>
            <person name="Takahashi K."/>
            <person name="Suzuki S."/>
            <person name="Kawai-Toyooka H."/>
            <person name="Yamamoto K."/>
            <person name="Hamaji T."/>
            <person name="Ootsuki R."/>
            <person name="Yamaguchi H."/>
            <person name="Kawachi M."/>
            <person name="Higashiyama T."/>
            <person name="Nozaki H."/>
        </authorList>
    </citation>
    <scope>NUCLEOTIDE SEQUENCE [LARGE SCALE GENOMIC DNA]</scope>
    <source>
        <strain evidence="2 3">NIES-4479</strain>
    </source>
</reference>
<dbReference type="InterPro" id="IPR011009">
    <property type="entry name" value="Kinase-like_dom_sf"/>
</dbReference>
<dbReference type="OrthoDB" id="411145at2759"/>
<evidence type="ECO:0000313" key="2">
    <source>
        <dbReference type="EMBL" id="GLC54764.1"/>
    </source>
</evidence>
<evidence type="ECO:0000259" key="1">
    <source>
        <dbReference type="SMART" id="SM00587"/>
    </source>
</evidence>
<accession>A0A9W6F3F2</accession>
<name>A0A9W6F3F2_9CHLO</name>
<dbReference type="AlphaFoldDB" id="A0A9W6F3F2"/>
<dbReference type="InterPro" id="IPR015897">
    <property type="entry name" value="CHK_kinase-like"/>
</dbReference>
<comment type="caution">
    <text evidence="2">The sequence shown here is derived from an EMBL/GenBank/DDBJ whole genome shotgun (WGS) entry which is preliminary data.</text>
</comment>
<dbReference type="SUPFAM" id="SSF56112">
    <property type="entry name" value="Protein kinase-like (PK-like)"/>
    <property type="match status" value="1"/>
</dbReference>
<dbReference type="InterPro" id="IPR004119">
    <property type="entry name" value="EcKL"/>
</dbReference>
<feature type="domain" description="CHK kinase-like" evidence="1">
    <location>
        <begin position="116"/>
        <end position="279"/>
    </location>
</feature>
<proteinExistence type="predicted"/>
<protein>
    <recommendedName>
        <fullName evidence="1">CHK kinase-like domain-containing protein</fullName>
    </recommendedName>
</protein>
<dbReference type="Pfam" id="PF02958">
    <property type="entry name" value="EcKL"/>
    <property type="match status" value="1"/>
</dbReference>
<dbReference type="PANTHER" id="PTHR11012">
    <property type="entry name" value="PROTEIN KINASE-LIKE DOMAIN-CONTAINING"/>
    <property type="match status" value="1"/>
</dbReference>
<dbReference type="EMBL" id="BRXU01000011">
    <property type="protein sequence ID" value="GLC54764.1"/>
    <property type="molecule type" value="Genomic_DNA"/>
</dbReference>
<sequence length="348" mass="39258">MPPPVLQVDWANKLQSHFQGAPILGVKSRPIGSLWAGYGGVSSLQVQLKDQSAPVALIVKDVRPPRGSGVSHERKVASYRVEEYFYKNIAPDLISATGLGIPRPLAIESAPTGFQFVLTDLRTEYPHPAPDSLDGKQVRAVLSWLATYHAYFWEQPTPAGLQQQGSYWYLDTRREEFAQMGRSWGDLKEVAEEVDQRLKSPGKSEFMTCIHGDVKNENLLFSADGTRCAAYDFQYTGRSYGVRDVVYLFASSVDSSDLDEREDEYLSYYHAELLDRLATSRGAAGVEAAARYRPDVMRRHFDLALLDYVRFMAGWGMWGSGVDWAVRRTRALIPRVNQLLQQQQQQQQ</sequence>
<organism evidence="2 3">
    <name type="scientific">Pleodorina starrii</name>
    <dbReference type="NCBI Taxonomy" id="330485"/>
    <lineage>
        <taxon>Eukaryota</taxon>
        <taxon>Viridiplantae</taxon>
        <taxon>Chlorophyta</taxon>
        <taxon>core chlorophytes</taxon>
        <taxon>Chlorophyceae</taxon>
        <taxon>CS clade</taxon>
        <taxon>Chlamydomonadales</taxon>
        <taxon>Volvocaceae</taxon>
        <taxon>Pleodorina</taxon>
    </lineage>
</organism>
<gene>
    <name evidence="2" type="primary">PLEST006190</name>
    <name evidence="2" type="ORF">PLESTB_000903500</name>
</gene>
<dbReference type="Proteomes" id="UP001165080">
    <property type="component" value="Unassembled WGS sequence"/>
</dbReference>
<keyword evidence="3" id="KW-1185">Reference proteome</keyword>
<evidence type="ECO:0000313" key="3">
    <source>
        <dbReference type="Proteomes" id="UP001165080"/>
    </source>
</evidence>
<dbReference type="Gene3D" id="3.90.1200.10">
    <property type="match status" value="1"/>
</dbReference>
<dbReference type="PANTHER" id="PTHR11012:SF30">
    <property type="entry name" value="PROTEIN KINASE-LIKE DOMAIN-CONTAINING"/>
    <property type="match status" value="1"/>
</dbReference>
<dbReference type="SMART" id="SM00587">
    <property type="entry name" value="CHK"/>
    <property type="match status" value="1"/>
</dbReference>